<dbReference type="CDD" id="cd06445">
    <property type="entry name" value="ATase"/>
    <property type="match status" value="1"/>
</dbReference>
<dbReference type="InterPro" id="IPR023546">
    <property type="entry name" value="MGMT"/>
</dbReference>
<comment type="catalytic activity">
    <reaction evidence="1 8">
        <text>a 4-O-methyl-thymidine in DNA + L-cysteinyl-[protein] = a thymidine in DNA + S-methyl-L-cysteinyl-[protein]</text>
        <dbReference type="Rhea" id="RHEA:53428"/>
        <dbReference type="Rhea" id="RHEA-COMP:10131"/>
        <dbReference type="Rhea" id="RHEA-COMP:10132"/>
        <dbReference type="Rhea" id="RHEA-COMP:13555"/>
        <dbReference type="Rhea" id="RHEA-COMP:13556"/>
        <dbReference type="ChEBI" id="CHEBI:29950"/>
        <dbReference type="ChEBI" id="CHEBI:82612"/>
        <dbReference type="ChEBI" id="CHEBI:137386"/>
        <dbReference type="ChEBI" id="CHEBI:137387"/>
        <dbReference type="EC" id="2.1.1.63"/>
    </reaction>
</comment>
<evidence type="ECO:0000313" key="11">
    <source>
        <dbReference type="EMBL" id="MCC2617122.1"/>
    </source>
</evidence>
<dbReference type="Pfam" id="PF02870">
    <property type="entry name" value="Methyltransf_1N"/>
    <property type="match status" value="1"/>
</dbReference>
<name>A0ABS8G976_9ALTE</name>
<dbReference type="GO" id="GO:0032259">
    <property type="term" value="P:methylation"/>
    <property type="evidence" value="ECO:0007669"/>
    <property type="project" value="UniProtKB-KW"/>
</dbReference>
<comment type="miscellaneous">
    <text evidence="8">This enzyme catalyzes only one turnover and therefore is not strictly catalytic. According to one definition, an enzyme is a biocatalyst that acts repeatedly and over many reaction cycles.</text>
</comment>
<dbReference type="Gene3D" id="3.30.160.70">
    <property type="entry name" value="Methylated DNA-protein cysteine methyltransferase domain"/>
    <property type="match status" value="1"/>
</dbReference>
<feature type="domain" description="Methylguanine DNA methyltransferase ribonuclease-like" evidence="10">
    <location>
        <begin position="10"/>
        <end position="76"/>
    </location>
</feature>
<dbReference type="NCBIfam" id="TIGR00589">
    <property type="entry name" value="ogt"/>
    <property type="match status" value="1"/>
</dbReference>
<keyword evidence="5 8" id="KW-0227">DNA damage</keyword>
<feature type="active site" description="Nucleophile; methyl group acceptor" evidence="8">
    <location>
        <position position="133"/>
    </location>
</feature>
<dbReference type="GO" id="GO:0003908">
    <property type="term" value="F:methylated-DNA-[protein]-cysteine S-methyltransferase activity"/>
    <property type="evidence" value="ECO:0007669"/>
    <property type="project" value="UniProtKB-EC"/>
</dbReference>
<comment type="similarity">
    <text evidence="8">Belongs to the MGMT family.</text>
</comment>
<gene>
    <name evidence="11" type="ORF">LJ739_12790</name>
</gene>
<dbReference type="InterPro" id="IPR001497">
    <property type="entry name" value="MethylDNA_cys_MeTrfase_AS"/>
</dbReference>
<dbReference type="PANTHER" id="PTHR10815:SF5">
    <property type="entry name" value="METHYLATED-DNA--PROTEIN-CYSTEINE METHYLTRANSFERASE"/>
    <property type="match status" value="1"/>
</dbReference>
<comment type="function">
    <text evidence="8">Involved in the cellular defense against the biological effects of O6-methylguanine (O6-MeG) and O4-methylthymine (O4-MeT) in DNA. Repairs the methylated nucleobase in DNA by stoichiometrically transferring the methyl group to a cysteine residue in the enzyme. This is a suicide reaction: the enzyme is irreversibly inactivated.</text>
</comment>
<comment type="subcellular location">
    <subcellularLocation>
        <location evidence="8">Cytoplasm</location>
    </subcellularLocation>
</comment>
<keyword evidence="4 8" id="KW-0808">Transferase</keyword>
<dbReference type="RefSeq" id="WP_229161059.1">
    <property type="nucleotide sequence ID" value="NZ_JAJEWP010000003.1"/>
</dbReference>
<dbReference type="SUPFAM" id="SSF53155">
    <property type="entry name" value="Methylated DNA-protein cysteine methyltransferase domain"/>
    <property type="match status" value="1"/>
</dbReference>
<dbReference type="InterPro" id="IPR014048">
    <property type="entry name" value="MethylDNA_cys_MeTrfase_DNA-bd"/>
</dbReference>
<reference evidence="11 12" key="1">
    <citation type="submission" date="2021-10" db="EMBL/GenBank/DDBJ databases">
        <title>Draft genome of Aestuariibacter halophilus JC2043.</title>
        <authorList>
            <person name="Emsley S.A."/>
            <person name="Pfannmuller K.M."/>
            <person name="Ushijima B."/>
            <person name="Saw J.H."/>
            <person name="Videau P."/>
        </authorList>
    </citation>
    <scope>NUCLEOTIDE SEQUENCE [LARGE SCALE GENOMIC DNA]</scope>
    <source>
        <strain evidence="11 12">JC2043</strain>
    </source>
</reference>
<dbReference type="Proteomes" id="UP001520878">
    <property type="component" value="Unassembled WGS sequence"/>
</dbReference>
<feature type="domain" description="Methylated-DNA-[protein]-cysteine S-methyltransferase DNA binding" evidence="9">
    <location>
        <begin position="83"/>
        <end position="161"/>
    </location>
</feature>
<keyword evidence="6 8" id="KW-0234">DNA repair</keyword>
<evidence type="ECO:0000256" key="7">
    <source>
        <dbReference type="ARBA" id="ARBA00049348"/>
    </source>
</evidence>
<evidence type="ECO:0000256" key="5">
    <source>
        <dbReference type="ARBA" id="ARBA00022763"/>
    </source>
</evidence>
<comment type="catalytic activity">
    <reaction evidence="7 8">
        <text>a 6-O-methyl-2'-deoxyguanosine in DNA + L-cysteinyl-[protein] = S-methyl-L-cysteinyl-[protein] + a 2'-deoxyguanosine in DNA</text>
        <dbReference type="Rhea" id="RHEA:24000"/>
        <dbReference type="Rhea" id="RHEA-COMP:10131"/>
        <dbReference type="Rhea" id="RHEA-COMP:10132"/>
        <dbReference type="Rhea" id="RHEA-COMP:11367"/>
        <dbReference type="Rhea" id="RHEA-COMP:11368"/>
        <dbReference type="ChEBI" id="CHEBI:29950"/>
        <dbReference type="ChEBI" id="CHEBI:82612"/>
        <dbReference type="ChEBI" id="CHEBI:85445"/>
        <dbReference type="ChEBI" id="CHEBI:85448"/>
        <dbReference type="EC" id="2.1.1.63"/>
    </reaction>
</comment>
<dbReference type="EMBL" id="JAJEWP010000003">
    <property type="protein sequence ID" value="MCC2617122.1"/>
    <property type="molecule type" value="Genomic_DNA"/>
</dbReference>
<evidence type="ECO:0000256" key="1">
    <source>
        <dbReference type="ARBA" id="ARBA00001286"/>
    </source>
</evidence>
<proteinExistence type="inferred from homology"/>
<dbReference type="EC" id="2.1.1.63" evidence="8"/>
<dbReference type="InterPro" id="IPR008332">
    <property type="entry name" value="MethylG_MeTrfase_N"/>
</dbReference>
<sequence length="171" mass="18741">MNNGSDKISRTTVKTPLGDLTVQCNPKGLQWALFDKEQEFTKAINNDPDAQRWLNAAVTQLQDYFAGTRFAFDIPLVPHGTVFQHQVWGSLIDIPYGSTCSYGDIAVRLSNPRAVRAVGAANGRNPVSIIVPCHRVIGRSGALTGYAGGLDRKAWLLAHEHNMLSARGVRR</sequence>
<dbReference type="SUPFAM" id="SSF46767">
    <property type="entry name" value="Methylated DNA-protein cysteine methyltransferase, C-terminal domain"/>
    <property type="match status" value="1"/>
</dbReference>
<organism evidence="11 12">
    <name type="scientific">Fluctibacter halophilus</name>
    <dbReference type="NCBI Taxonomy" id="226011"/>
    <lineage>
        <taxon>Bacteria</taxon>
        <taxon>Pseudomonadati</taxon>
        <taxon>Pseudomonadota</taxon>
        <taxon>Gammaproteobacteria</taxon>
        <taxon>Alteromonadales</taxon>
        <taxon>Alteromonadaceae</taxon>
        <taxon>Fluctibacter</taxon>
    </lineage>
</organism>
<evidence type="ECO:0000313" key="12">
    <source>
        <dbReference type="Proteomes" id="UP001520878"/>
    </source>
</evidence>
<dbReference type="Pfam" id="PF01035">
    <property type="entry name" value="DNA_binding_1"/>
    <property type="match status" value="1"/>
</dbReference>
<dbReference type="InterPro" id="IPR036217">
    <property type="entry name" value="MethylDNA_cys_MeTrfase_DNAb"/>
</dbReference>
<keyword evidence="2 8" id="KW-0963">Cytoplasm</keyword>
<evidence type="ECO:0000256" key="4">
    <source>
        <dbReference type="ARBA" id="ARBA00022679"/>
    </source>
</evidence>
<keyword evidence="12" id="KW-1185">Reference proteome</keyword>
<evidence type="ECO:0000259" key="10">
    <source>
        <dbReference type="Pfam" id="PF02870"/>
    </source>
</evidence>
<evidence type="ECO:0000256" key="6">
    <source>
        <dbReference type="ARBA" id="ARBA00023204"/>
    </source>
</evidence>
<evidence type="ECO:0000256" key="8">
    <source>
        <dbReference type="HAMAP-Rule" id="MF_00772"/>
    </source>
</evidence>
<comment type="caution">
    <text evidence="11">The sequence shown here is derived from an EMBL/GenBank/DDBJ whole genome shotgun (WGS) entry which is preliminary data.</text>
</comment>
<dbReference type="InterPro" id="IPR036631">
    <property type="entry name" value="MGMT_N_sf"/>
</dbReference>
<dbReference type="PROSITE" id="PS00374">
    <property type="entry name" value="MGMT"/>
    <property type="match status" value="1"/>
</dbReference>
<dbReference type="HAMAP" id="MF_00772">
    <property type="entry name" value="OGT"/>
    <property type="match status" value="1"/>
</dbReference>
<evidence type="ECO:0000256" key="2">
    <source>
        <dbReference type="ARBA" id="ARBA00022490"/>
    </source>
</evidence>
<dbReference type="PANTHER" id="PTHR10815">
    <property type="entry name" value="METHYLATED-DNA--PROTEIN-CYSTEINE METHYLTRANSFERASE"/>
    <property type="match status" value="1"/>
</dbReference>
<protein>
    <recommendedName>
        <fullName evidence="8">Methylated-DNA--protein-cysteine methyltransferase</fullName>
        <ecNumber evidence="8">2.1.1.63</ecNumber>
    </recommendedName>
    <alternativeName>
        <fullName evidence="8">6-O-methylguanine-DNA methyltransferase</fullName>
        <shortName evidence="8">MGMT</shortName>
    </alternativeName>
    <alternativeName>
        <fullName evidence="8">O-6-methylguanine-DNA-alkyltransferase</fullName>
    </alternativeName>
</protein>
<dbReference type="Gene3D" id="1.10.10.10">
    <property type="entry name" value="Winged helix-like DNA-binding domain superfamily/Winged helix DNA-binding domain"/>
    <property type="match status" value="1"/>
</dbReference>
<dbReference type="InterPro" id="IPR036388">
    <property type="entry name" value="WH-like_DNA-bd_sf"/>
</dbReference>
<evidence type="ECO:0000259" key="9">
    <source>
        <dbReference type="Pfam" id="PF01035"/>
    </source>
</evidence>
<accession>A0ABS8G976</accession>
<evidence type="ECO:0000256" key="3">
    <source>
        <dbReference type="ARBA" id="ARBA00022603"/>
    </source>
</evidence>
<keyword evidence="3 8" id="KW-0489">Methyltransferase</keyword>